<accession>C7N2S4</accession>
<keyword evidence="3" id="KW-1185">Reference proteome</keyword>
<dbReference type="eggNOG" id="ENOG5032V97">
    <property type="taxonomic scope" value="Bacteria"/>
</dbReference>
<keyword evidence="1" id="KW-0472">Membrane</keyword>
<feature type="transmembrane region" description="Helical" evidence="1">
    <location>
        <begin position="90"/>
        <end position="110"/>
    </location>
</feature>
<keyword evidence="1" id="KW-1133">Transmembrane helix</keyword>
<dbReference type="HOGENOM" id="CLU_141500_0_0_11"/>
<organism evidence="2 3">
    <name type="scientific">Slackia heliotrinireducens (strain ATCC 29202 / DSM 20476 / NCTC 11029 / RHS 1)</name>
    <name type="common">Peptococcus heliotrinreducens</name>
    <dbReference type="NCBI Taxonomy" id="471855"/>
    <lineage>
        <taxon>Bacteria</taxon>
        <taxon>Bacillati</taxon>
        <taxon>Actinomycetota</taxon>
        <taxon>Coriobacteriia</taxon>
        <taxon>Eggerthellales</taxon>
        <taxon>Eggerthellaceae</taxon>
        <taxon>Slackia</taxon>
    </lineage>
</organism>
<evidence type="ECO:0000313" key="3">
    <source>
        <dbReference type="Proteomes" id="UP000002026"/>
    </source>
</evidence>
<feature type="transmembrane region" description="Helical" evidence="1">
    <location>
        <begin position="29"/>
        <end position="47"/>
    </location>
</feature>
<name>C7N2S4_SLAHD</name>
<evidence type="ECO:0000256" key="1">
    <source>
        <dbReference type="SAM" id="Phobius"/>
    </source>
</evidence>
<feature type="transmembrane region" description="Helical" evidence="1">
    <location>
        <begin position="59"/>
        <end position="78"/>
    </location>
</feature>
<dbReference type="Proteomes" id="UP000002026">
    <property type="component" value="Chromosome"/>
</dbReference>
<protein>
    <submittedName>
        <fullName evidence="2">Uncharacterized protein</fullName>
    </submittedName>
</protein>
<dbReference type="AlphaFoldDB" id="C7N2S4"/>
<proteinExistence type="predicted"/>
<evidence type="ECO:0000313" key="2">
    <source>
        <dbReference type="EMBL" id="ACV23582.1"/>
    </source>
</evidence>
<gene>
    <name evidence="2" type="ordered locus">Shel_25750</name>
</gene>
<dbReference type="EMBL" id="CP001684">
    <property type="protein sequence ID" value="ACV23582.1"/>
    <property type="molecule type" value="Genomic_DNA"/>
</dbReference>
<dbReference type="Pfam" id="PF20563">
    <property type="entry name" value="DUF6773"/>
    <property type="match status" value="1"/>
</dbReference>
<keyword evidence="1" id="KW-0812">Transmembrane</keyword>
<dbReference type="InterPro" id="IPR046664">
    <property type="entry name" value="DUF6773"/>
</dbReference>
<sequence>MMTKIKTKFTNSYLDECQEQTLLRIERNGCWLAFWGLLVALIVQRVAYPADYDITKGEMVVLLVLAVYLTVACMREGVWDRRLRPDAKTNAVVSCIAGLVPGFVMFMQVYGNFPDKIVGCIAAGAFVTLMAGGLCFAVLSILAAAYRKRVAELEAEPDNEEYRLR</sequence>
<feature type="transmembrane region" description="Helical" evidence="1">
    <location>
        <begin position="116"/>
        <end position="146"/>
    </location>
</feature>
<dbReference type="KEGG" id="shi:Shel_25750"/>
<reference evidence="2 3" key="1">
    <citation type="journal article" date="2009" name="Stand. Genomic Sci.">
        <title>Complete genome sequence of Slackia heliotrinireducens type strain (RHS 1).</title>
        <authorList>
            <person name="Pukall R."/>
            <person name="Lapidus A."/>
            <person name="Nolan M."/>
            <person name="Copeland A."/>
            <person name="Glavina Del Rio T."/>
            <person name="Lucas S."/>
            <person name="Chen F."/>
            <person name="Tice H."/>
            <person name="Cheng J.F."/>
            <person name="Chertkov O."/>
            <person name="Bruce D."/>
            <person name="Goodwin L."/>
            <person name="Kuske C."/>
            <person name="Brettin T."/>
            <person name="Detter J.C."/>
            <person name="Han C."/>
            <person name="Pitluck S."/>
            <person name="Pati A."/>
            <person name="Mavrommatis K."/>
            <person name="Ivanova N."/>
            <person name="Ovchinnikova G."/>
            <person name="Chen A."/>
            <person name="Palaniappan K."/>
            <person name="Schneider S."/>
            <person name="Rohde M."/>
            <person name="Chain P."/>
            <person name="D'haeseleer P."/>
            <person name="Goker M."/>
            <person name="Bristow J."/>
            <person name="Eisen J.A."/>
            <person name="Markowitz V."/>
            <person name="Kyrpides N.C."/>
            <person name="Klenk H.P."/>
            <person name="Hugenholtz P."/>
        </authorList>
    </citation>
    <scope>NUCLEOTIDE SEQUENCE [LARGE SCALE GENOMIC DNA]</scope>
    <source>
        <strain evidence="3">ATCC 29202 / DSM 20476 / NCTC 11029 / RHS 1</strain>
    </source>
</reference>